<evidence type="ECO:0000313" key="2">
    <source>
        <dbReference type="EMBL" id="KAG7662680.1"/>
    </source>
</evidence>
<feature type="region of interest" description="Disordered" evidence="1">
    <location>
        <begin position="555"/>
        <end position="577"/>
    </location>
</feature>
<feature type="compositionally biased region" description="Polar residues" evidence="1">
    <location>
        <begin position="102"/>
        <end position="136"/>
    </location>
</feature>
<sequence length="577" mass="64102">MTGEQGYMDGALEAPLDSYLQQQPQPPQQQSQYSEKQQKNDQGQLDQSEDKNQLSQSSEGRDDSSSTQPPSIPQSNLPLPILMFGQQPTSSHANLQYDLNGHLNSSSQSNSENKFQQQPPHLTHRQPTLQSQFHQVSPSFPPLPSNAPPPYSSSNVLLPPSSYYQQLNQQGESRHVYPFESRLDETQVSSLSYSNNSGGSGLLAPIPPLHLQQQMASTNEFLKQENQNQNNSNHQGSSPMNGSMPQGSPTMEDHEVVYSNCSRCKKEFEQTVLIPKPQTADDGQQYFVEPKVFKLCQHCRDLQRQRSRRWQKKTKDRKGVCRRCGSPIAPEDQNFVLCPNCRQNLRSRKASRAAQGKCVHCSGPLNAPIMTSEDGTLAIDNAGQSLIADDAKKESGKTTGFKVCQRCRANDKIRRTNLEKMGNCNRCAKPLDPFDAGKHKVCARCRSRKRKLSGSGLKKIPTSTPIVSNISTTFMSSVPNGYIAYDNSNMIYTGPAPGPDVFLVPSQYNPGYPTHFPSQPYPPVQTYPGNLQPHSHLPALTQTMYATQQPQLATAQYQQSQGLPDSLNQFAPNNSQH</sequence>
<proteinExistence type="predicted"/>
<evidence type="ECO:0000313" key="3">
    <source>
        <dbReference type="Proteomes" id="UP000694255"/>
    </source>
</evidence>
<dbReference type="EMBL" id="JAGSYN010000165">
    <property type="protein sequence ID" value="KAG7662680.1"/>
    <property type="molecule type" value="Genomic_DNA"/>
</dbReference>
<reference evidence="2 3" key="1">
    <citation type="journal article" date="2021" name="DNA Res.">
        <title>Genome analysis of Candida subhashii reveals its hybrid nature and dual mitochondrial genome conformations.</title>
        <authorList>
            <person name="Mixao V."/>
            <person name="Hegedusova E."/>
            <person name="Saus E."/>
            <person name="Pryszcz L.P."/>
            <person name="Cillingova A."/>
            <person name="Nosek J."/>
            <person name="Gabaldon T."/>
        </authorList>
    </citation>
    <scope>NUCLEOTIDE SEQUENCE [LARGE SCALE GENOMIC DNA]</scope>
    <source>
        <strain evidence="2 3">CBS 10753</strain>
    </source>
</reference>
<accession>A0A8J5QUL8</accession>
<feature type="compositionally biased region" description="Polar residues" evidence="1">
    <location>
        <begin position="239"/>
        <end position="249"/>
    </location>
</feature>
<dbReference type="RefSeq" id="XP_049262913.1">
    <property type="nucleotide sequence ID" value="XM_049407704.1"/>
</dbReference>
<feature type="compositionally biased region" description="Polar residues" evidence="1">
    <location>
        <begin position="562"/>
        <end position="577"/>
    </location>
</feature>
<evidence type="ECO:0000256" key="1">
    <source>
        <dbReference type="SAM" id="MobiDB-lite"/>
    </source>
</evidence>
<protein>
    <recommendedName>
        <fullName evidence="4">White-opaque regulator 3</fullName>
    </recommendedName>
</protein>
<feature type="compositionally biased region" description="Low complexity" evidence="1">
    <location>
        <begin position="226"/>
        <end position="238"/>
    </location>
</feature>
<feature type="region of interest" description="Disordered" evidence="1">
    <location>
        <begin position="1"/>
        <end position="159"/>
    </location>
</feature>
<gene>
    <name evidence="2" type="ORF">J8A68_003810</name>
</gene>
<dbReference type="AlphaFoldDB" id="A0A8J5QUL8"/>
<feature type="compositionally biased region" description="Pro residues" evidence="1">
    <location>
        <begin position="139"/>
        <end position="151"/>
    </location>
</feature>
<dbReference type="Proteomes" id="UP000694255">
    <property type="component" value="Unassembled WGS sequence"/>
</dbReference>
<evidence type="ECO:0008006" key="4">
    <source>
        <dbReference type="Google" id="ProtNLM"/>
    </source>
</evidence>
<feature type="compositionally biased region" description="Low complexity" evidence="1">
    <location>
        <begin position="65"/>
        <end position="75"/>
    </location>
</feature>
<feature type="region of interest" description="Disordered" evidence="1">
    <location>
        <begin position="226"/>
        <end position="252"/>
    </location>
</feature>
<comment type="caution">
    <text evidence="2">The sequence shown here is derived from an EMBL/GenBank/DDBJ whole genome shotgun (WGS) entry which is preliminary data.</text>
</comment>
<dbReference type="OrthoDB" id="3998161at2759"/>
<keyword evidence="3" id="KW-1185">Reference proteome</keyword>
<organism evidence="2 3">
    <name type="scientific">[Candida] subhashii</name>
    <dbReference type="NCBI Taxonomy" id="561895"/>
    <lineage>
        <taxon>Eukaryota</taxon>
        <taxon>Fungi</taxon>
        <taxon>Dikarya</taxon>
        <taxon>Ascomycota</taxon>
        <taxon>Saccharomycotina</taxon>
        <taxon>Pichiomycetes</taxon>
        <taxon>Debaryomycetaceae</taxon>
        <taxon>Spathaspora</taxon>
    </lineage>
</organism>
<dbReference type="GeneID" id="73470610"/>
<name>A0A8J5QUL8_9ASCO</name>